<sequence length="130" mass="15322">MALLIYAIFLFFWFLIVVLFYIWTALFWSMIFRVQKFENEGKRTKAGFSTMVSIALTIFLLKLICHFTDTPSLFQFTKITSTCFIAAFIYFVVLGIATIPFIKKDGADLLKQALYRNKKKEIRKKLSNWF</sequence>
<organism evidence="2 3">
    <name type="scientific">Heyndrickxia oleronia</name>
    <dbReference type="NCBI Taxonomy" id="38875"/>
    <lineage>
        <taxon>Bacteria</taxon>
        <taxon>Bacillati</taxon>
        <taxon>Bacillota</taxon>
        <taxon>Bacilli</taxon>
        <taxon>Bacillales</taxon>
        <taxon>Bacillaceae</taxon>
        <taxon>Heyndrickxia</taxon>
    </lineage>
</organism>
<dbReference type="AlphaFoldDB" id="A0A8E2LBA8"/>
<dbReference type="EMBL" id="MTLA01000469">
    <property type="protein sequence ID" value="OOP65737.1"/>
    <property type="molecule type" value="Genomic_DNA"/>
</dbReference>
<feature type="transmembrane region" description="Helical" evidence="1">
    <location>
        <begin position="6"/>
        <end position="34"/>
    </location>
</feature>
<protein>
    <submittedName>
        <fullName evidence="2">Uncharacterized protein</fullName>
    </submittedName>
</protein>
<keyword evidence="1" id="KW-1133">Transmembrane helix</keyword>
<accession>A0A8E2LBA8</accession>
<dbReference type="RefSeq" id="WP_071976018.1">
    <property type="nucleotide sequence ID" value="NZ_CP065424.1"/>
</dbReference>
<evidence type="ECO:0000313" key="2">
    <source>
        <dbReference type="EMBL" id="OOP65737.1"/>
    </source>
</evidence>
<evidence type="ECO:0000256" key="1">
    <source>
        <dbReference type="SAM" id="Phobius"/>
    </source>
</evidence>
<proteinExistence type="predicted"/>
<comment type="caution">
    <text evidence="2">The sequence shown here is derived from an EMBL/GenBank/DDBJ whole genome shotgun (WGS) entry which is preliminary data.</text>
</comment>
<feature type="transmembrane region" description="Helical" evidence="1">
    <location>
        <begin position="46"/>
        <end position="64"/>
    </location>
</feature>
<gene>
    <name evidence="2" type="ORF">BWZ43_24630</name>
</gene>
<feature type="transmembrane region" description="Helical" evidence="1">
    <location>
        <begin position="84"/>
        <end position="102"/>
    </location>
</feature>
<dbReference type="Proteomes" id="UP000189761">
    <property type="component" value="Unassembled WGS sequence"/>
</dbReference>
<keyword evidence="1" id="KW-0472">Membrane</keyword>
<name>A0A8E2LBA8_9BACI</name>
<keyword evidence="3" id="KW-1185">Reference proteome</keyword>
<reference evidence="2 3" key="1">
    <citation type="submission" date="2017-01" db="EMBL/GenBank/DDBJ databases">
        <title>Draft genome sequence of Bacillus oleronius.</title>
        <authorList>
            <person name="Allam M."/>
        </authorList>
    </citation>
    <scope>NUCLEOTIDE SEQUENCE [LARGE SCALE GENOMIC DNA]</scope>
    <source>
        <strain evidence="2 3">DSM 9356</strain>
    </source>
</reference>
<keyword evidence="1" id="KW-0812">Transmembrane</keyword>
<evidence type="ECO:0000313" key="3">
    <source>
        <dbReference type="Proteomes" id="UP000189761"/>
    </source>
</evidence>